<proteinExistence type="predicted"/>
<name>A0ABX7L5X2_9BACL</name>
<evidence type="ECO:0000313" key="3">
    <source>
        <dbReference type="Proteomes" id="UP000663452"/>
    </source>
</evidence>
<dbReference type="Proteomes" id="UP000663452">
    <property type="component" value="Chromosome"/>
</dbReference>
<dbReference type="EMBL" id="CP070969">
    <property type="protein sequence ID" value="QSF43530.1"/>
    <property type="molecule type" value="Genomic_DNA"/>
</dbReference>
<accession>A0ABX7L5X2</accession>
<organism evidence="2 3">
    <name type="scientific">Paenibacillus tianjinensis</name>
    <dbReference type="NCBI Taxonomy" id="2810347"/>
    <lineage>
        <taxon>Bacteria</taxon>
        <taxon>Bacillati</taxon>
        <taxon>Bacillota</taxon>
        <taxon>Bacilli</taxon>
        <taxon>Bacillales</taxon>
        <taxon>Paenibacillaceae</taxon>
        <taxon>Paenibacillus</taxon>
    </lineage>
</organism>
<keyword evidence="1" id="KW-0175">Coiled coil</keyword>
<evidence type="ECO:0000256" key="1">
    <source>
        <dbReference type="SAM" id="Coils"/>
    </source>
</evidence>
<reference evidence="2 3" key="1">
    <citation type="submission" date="2021-02" db="EMBL/GenBank/DDBJ databases">
        <title>Paenibacillus tianjinensis sp. nov.</title>
        <authorList>
            <person name="Liu H."/>
        </authorList>
    </citation>
    <scope>NUCLEOTIDE SEQUENCE [LARGE SCALE GENOMIC DNA]</scope>
    <source>
        <strain evidence="2 3">TB2019</strain>
    </source>
</reference>
<keyword evidence="3" id="KW-1185">Reference proteome</keyword>
<gene>
    <name evidence="2" type="ORF">JRJ22_19915</name>
</gene>
<protein>
    <submittedName>
        <fullName evidence="2">Uncharacterized protein</fullName>
    </submittedName>
</protein>
<sequence>MDSLRFDVQIKDIEKVNSLFSRCKILICYADLNRNNSVIPYSLINDKLHTLYNCPIVGEYSKVKEDFLDHGGKVVVNKDGELEYVTTTIPYGVVPESSDIKWEFIDGKEYLTCTGYLWGDRYPEVIDALENHSLPQSMEIANVVGDFNDNKQFVVSDFNFSGLCILGSDVEACFESASISLFTVESDEKNEFSQQFNLMVKELEDSLLNNQDNSNSDNQDNSLDFTNINNKENDVVKTKAEIATNFALTIMQLYDEMSRVIEQQTFIGENWWGEKCEMARYYMRDFDEAYVYVIDVQNDYIDVKLPYSKEGDDIKVDFDSPTRVKYTPTDWETQAVEGEEEMSFNYIKEYTEIAKSTVVEKVSEYDLKIKEHEDTVFAVENKYSELEKQFTSQKEIVNEKEKEIEQLNEKVQSFAQKEDEKAVDELLKNFTAILSEDEKLEFKTKRSEFDSIEKFEIHIKSFAFDKIKNQTKDENKSFITMALIDDVKEEKKELSHWDRMKEKSGK</sequence>
<feature type="coiled-coil region" evidence="1">
    <location>
        <begin position="369"/>
        <end position="417"/>
    </location>
</feature>
<evidence type="ECO:0000313" key="2">
    <source>
        <dbReference type="EMBL" id="QSF43530.1"/>
    </source>
</evidence>
<dbReference type="RefSeq" id="WP_206101163.1">
    <property type="nucleotide sequence ID" value="NZ_CP070969.1"/>
</dbReference>